<evidence type="ECO:0000256" key="2">
    <source>
        <dbReference type="ARBA" id="ARBA00022692"/>
    </source>
</evidence>
<keyword evidence="2 5" id="KW-0812">Transmembrane</keyword>
<dbReference type="InterPro" id="IPR007829">
    <property type="entry name" value="TM2"/>
</dbReference>
<keyword evidence="9" id="KW-1185">Reference proteome</keyword>
<gene>
    <name evidence="8" type="ORF">CLV43_11920</name>
</gene>
<evidence type="ECO:0000313" key="8">
    <source>
        <dbReference type="EMBL" id="PRY33713.1"/>
    </source>
</evidence>
<comment type="subcellular location">
    <subcellularLocation>
        <location evidence="1">Membrane</location>
        <topology evidence="1">Multi-pass membrane protein</topology>
    </subcellularLocation>
</comment>
<dbReference type="AlphaFoldDB" id="A0A2T0SK03"/>
<feature type="transmembrane region" description="Helical" evidence="5">
    <location>
        <begin position="122"/>
        <end position="141"/>
    </location>
</feature>
<evidence type="ECO:0000256" key="5">
    <source>
        <dbReference type="SAM" id="Phobius"/>
    </source>
</evidence>
<dbReference type="PANTHER" id="PTHR21016">
    <property type="entry name" value="BETA-AMYLOID BINDING PROTEIN-RELATED"/>
    <property type="match status" value="1"/>
</dbReference>
<dbReference type="GO" id="GO:0016020">
    <property type="term" value="C:membrane"/>
    <property type="evidence" value="ECO:0007669"/>
    <property type="project" value="UniProtKB-SubCell"/>
</dbReference>
<evidence type="ECO:0000256" key="3">
    <source>
        <dbReference type="ARBA" id="ARBA00022989"/>
    </source>
</evidence>
<dbReference type="Pfam" id="PF08044">
    <property type="entry name" value="DUF1707"/>
    <property type="match status" value="1"/>
</dbReference>
<evidence type="ECO:0000259" key="6">
    <source>
        <dbReference type="Pfam" id="PF05154"/>
    </source>
</evidence>
<dbReference type="InterPro" id="IPR050932">
    <property type="entry name" value="TM2D1-3-like"/>
</dbReference>
<protein>
    <submittedName>
        <fullName evidence="8">Uncharacterized protein DUF1707</fullName>
    </submittedName>
</protein>
<dbReference type="Pfam" id="PF05154">
    <property type="entry name" value="TM2"/>
    <property type="match status" value="1"/>
</dbReference>
<dbReference type="InterPro" id="IPR012551">
    <property type="entry name" value="DUF1707_SHOCT-like"/>
</dbReference>
<dbReference type="EMBL" id="PVTF01000019">
    <property type="protein sequence ID" value="PRY33713.1"/>
    <property type="molecule type" value="Genomic_DNA"/>
</dbReference>
<dbReference type="PANTHER" id="PTHR21016:SF25">
    <property type="entry name" value="TM2 DOMAIN-CONTAINING PROTEIN DDB_G0277895-RELATED"/>
    <property type="match status" value="1"/>
</dbReference>
<evidence type="ECO:0000259" key="7">
    <source>
        <dbReference type="Pfam" id="PF08044"/>
    </source>
</evidence>
<keyword evidence="3 5" id="KW-1133">Transmembrane helix</keyword>
<feature type="domain" description="DUF1707" evidence="7">
    <location>
        <begin position="1"/>
        <end position="53"/>
    </location>
</feature>
<comment type="caution">
    <text evidence="8">The sequence shown here is derived from an EMBL/GenBank/DDBJ whole genome shotgun (WGS) entry which is preliminary data.</text>
</comment>
<organism evidence="8 9">
    <name type="scientific">Umezawaea tangerina</name>
    <dbReference type="NCBI Taxonomy" id="84725"/>
    <lineage>
        <taxon>Bacteria</taxon>
        <taxon>Bacillati</taxon>
        <taxon>Actinomycetota</taxon>
        <taxon>Actinomycetes</taxon>
        <taxon>Pseudonocardiales</taxon>
        <taxon>Pseudonocardiaceae</taxon>
        <taxon>Umezawaea</taxon>
    </lineage>
</organism>
<evidence type="ECO:0000313" key="9">
    <source>
        <dbReference type="Proteomes" id="UP000239494"/>
    </source>
</evidence>
<keyword evidence="4 5" id="KW-0472">Membrane</keyword>
<dbReference type="Proteomes" id="UP000239494">
    <property type="component" value="Unassembled WGS sequence"/>
</dbReference>
<proteinExistence type="predicted"/>
<feature type="transmembrane region" description="Helical" evidence="5">
    <location>
        <begin position="147"/>
        <end position="170"/>
    </location>
</feature>
<evidence type="ECO:0000256" key="4">
    <source>
        <dbReference type="ARBA" id="ARBA00023136"/>
    </source>
</evidence>
<name>A0A2T0SK03_9PSEU</name>
<evidence type="ECO:0000256" key="1">
    <source>
        <dbReference type="ARBA" id="ARBA00004141"/>
    </source>
</evidence>
<feature type="domain" description="TM2" evidence="6">
    <location>
        <begin position="118"/>
        <end position="166"/>
    </location>
</feature>
<accession>A0A2T0SK03</accession>
<reference evidence="8 9" key="1">
    <citation type="submission" date="2018-03" db="EMBL/GenBank/DDBJ databases">
        <title>Genomic Encyclopedia of Archaeal and Bacterial Type Strains, Phase II (KMG-II): from individual species to whole genera.</title>
        <authorList>
            <person name="Goeker M."/>
        </authorList>
    </citation>
    <scope>NUCLEOTIDE SEQUENCE [LARGE SCALE GENOMIC DNA]</scope>
    <source>
        <strain evidence="8 9">DSM 44720</strain>
    </source>
</reference>
<sequence>MRIGNQQREEAIRALNDHFAAGRIEIGEYEQRVAYASAAQTVAELGSLFADLPQPHPPFLVVPPPPSYQVPPPPYGAPPPGYGPPPPGYGTGGYATGGYQAGFAPYGVDPMTGMALSDKSKVVAGILQLFLGGFGVGRFYTGHTGMAVAQLLTCGGCGIWALVDGIILLVNGGTDAQGRKLRD</sequence>